<evidence type="ECO:0000256" key="2">
    <source>
        <dbReference type="ARBA" id="ARBA00031870"/>
    </source>
</evidence>
<dbReference type="Proteomes" id="UP000012015">
    <property type="component" value="Unassembled WGS sequence"/>
</dbReference>
<evidence type="ECO:0000313" key="5">
    <source>
        <dbReference type="EMBL" id="EMQ97233.1"/>
    </source>
</evidence>
<dbReference type="AlphaFoldDB" id="M7NFG2"/>
<protein>
    <recommendedName>
        <fullName evidence="2">RNA pseudouridylate synthase</fullName>
    </recommendedName>
    <alternativeName>
        <fullName evidence="3">RNA-uridine isomerase</fullName>
    </alternativeName>
</protein>
<name>M7NFG2_9MICC</name>
<evidence type="ECO:0000256" key="1">
    <source>
        <dbReference type="ARBA" id="ARBA00000073"/>
    </source>
</evidence>
<dbReference type="Pfam" id="PF00849">
    <property type="entry name" value="PseudoU_synth_2"/>
    <property type="match status" value="1"/>
</dbReference>
<evidence type="ECO:0000256" key="3">
    <source>
        <dbReference type="ARBA" id="ARBA00033164"/>
    </source>
</evidence>
<reference evidence="5 6" key="1">
    <citation type="journal article" date="2013" name="Genome Announc.">
        <title>Draft Genome Sequence of Arthrobacter gangotriensis Strain Lz1yT, Isolated from a Penguin Rookery Soil Sample Collected in Antarctica, near the Indian Station Dakshin Gangotri.</title>
        <authorList>
            <person name="Shivaji S."/>
            <person name="Ara S."/>
            <person name="Bandi S."/>
            <person name="Singh A."/>
            <person name="Kumar Pinnaka A."/>
        </authorList>
    </citation>
    <scope>NUCLEOTIDE SEQUENCE [LARGE SCALE GENOMIC DNA]</scope>
    <source>
        <strain evidence="5 6">Lz1y</strain>
    </source>
</reference>
<dbReference type="GO" id="GO:0140098">
    <property type="term" value="F:catalytic activity, acting on RNA"/>
    <property type="evidence" value="ECO:0007669"/>
    <property type="project" value="UniProtKB-ARBA"/>
</dbReference>
<dbReference type="PANTHER" id="PTHR21600">
    <property type="entry name" value="MITOCHONDRIAL RNA PSEUDOURIDINE SYNTHASE"/>
    <property type="match status" value="1"/>
</dbReference>
<organism evidence="5 6">
    <name type="scientific">Paeniglutamicibacter gangotriensis Lz1y</name>
    <dbReference type="NCBI Taxonomy" id="1276920"/>
    <lineage>
        <taxon>Bacteria</taxon>
        <taxon>Bacillati</taxon>
        <taxon>Actinomycetota</taxon>
        <taxon>Actinomycetes</taxon>
        <taxon>Micrococcales</taxon>
        <taxon>Micrococcaceae</taxon>
        <taxon>Paeniglutamicibacter</taxon>
    </lineage>
</organism>
<keyword evidence="5" id="KW-0413">Isomerase</keyword>
<dbReference type="GO" id="GO:0000455">
    <property type="term" value="P:enzyme-directed rRNA pseudouridine synthesis"/>
    <property type="evidence" value="ECO:0007669"/>
    <property type="project" value="TreeGrafter"/>
</dbReference>
<dbReference type="SUPFAM" id="SSF55120">
    <property type="entry name" value="Pseudouridine synthase"/>
    <property type="match status" value="1"/>
</dbReference>
<dbReference type="PATRIC" id="fig|1276920.7.peg.3401"/>
<comment type="catalytic activity">
    <reaction evidence="1">
        <text>a uridine in RNA = a pseudouridine in RNA</text>
        <dbReference type="Rhea" id="RHEA:48348"/>
        <dbReference type="Rhea" id="RHEA-COMP:12068"/>
        <dbReference type="Rhea" id="RHEA-COMP:12069"/>
        <dbReference type="ChEBI" id="CHEBI:65314"/>
        <dbReference type="ChEBI" id="CHEBI:65315"/>
    </reaction>
</comment>
<evidence type="ECO:0000259" key="4">
    <source>
        <dbReference type="Pfam" id="PF00849"/>
    </source>
</evidence>
<accession>M7NFG2</accession>
<dbReference type="eggNOG" id="COG0564">
    <property type="taxonomic scope" value="Bacteria"/>
</dbReference>
<dbReference type="GO" id="GO:0009982">
    <property type="term" value="F:pseudouridine synthase activity"/>
    <property type="evidence" value="ECO:0007669"/>
    <property type="project" value="InterPro"/>
</dbReference>
<comment type="caution">
    <text evidence="5">The sequence shown here is derived from an EMBL/GenBank/DDBJ whole genome shotgun (WGS) entry which is preliminary data.</text>
</comment>
<dbReference type="EMBL" id="AOCK01000011">
    <property type="protein sequence ID" value="EMQ97233.1"/>
    <property type="molecule type" value="Genomic_DNA"/>
</dbReference>
<proteinExistence type="predicted"/>
<keyword evidence="6" id="KW-1185">Reference proteome</keyword>
<dbReference type="STRING" id="1276920.ADIAG_03400"/>
<evidence type="ECO:0000313" key="6">
    <source>
        <dbReference type="Proteomes" id="UP000012015"/>
    </source>
</evidence>
<dbReference type="PANTHER" id="PTHR21600:SF84">
    <property type="entry name" value="PSEUDOURIDINE SYNTHASE RSUA_RLUA-LIKE DOMAIN-CONTAINING PROTEIN"/>
    <property type="match status" value="1"/>
</dbReference>
<dbReference type="InterPro" id="IPR020103">
    <property type="entry name" value="PsdUridine_synth_cat_dom_sf"/>
</dbReference>
<sequence>MGTRERLVPMAMISPLPVRNGVNATRLRVPAEGPWATVCAYMLHRFGHVDAAGIIRRFQNGEIVGLNGTTLDEHTTLGCHEFIWYYRSLPVEEPIPFTETILFQDENLLVIDKPHFLPTTPGGRFIQESALVRLRNRTGNPELIPMHRLDRATAGILLFSTNPATRGAYQTLFERREISKTYEAVSALEPVAGRPAGEVLGSGGLGGSAEDRSGNAVDGLPGPGNHLLTPDELRARVESLAHEPLVYRNRMSKIKGQLRSLLEEGEPNAESRIELLGTGISSGYFAGLNVARFKLSPHSGKTHQLRVHLAALGLGILGDPFYPTLLDLAPDDYARPLQLLARSISFIDPLSGTPASYTSELELAESPA</sequence>
<dbReference type="InterPro" id="IPR006145">
    <property type="entry name" value="PsdUridine_synth_RsuA/RluA"/>
</dbReference>
<dbReference type="InterPro" id="IPR050188">
    <property type="entry name" value="RluA_PseudoU_synthase"/>
</dbReference>
<dbReference type="GO" id="GO:0003723">
    <property type="term" value="F:RNA binding"/>
    <property type="evidence" value="ECO:0007669"/>
    <property type="project" value="InterPro"/>
</dbReference>
<gene>
    <name evidence="5" type="ORF">ADIAG_03400</name>
</gene>
<feature type="domain" description="Pseudouridine synthase RsuA/RluA-like" evidence="4">
    <location>
        <begin position="107"/>
        <end position="311"/>
    </location>
</feature>
<dbReference type="Gene3D" id="3.30.2350.10">
    <property type="entry name" value="Pseudouridine synthase"/>
    <property type="match status" value="1"/>
</dbReference>